<protein>
    <submittedName>
        <fullName evidence="1">Heptaprenyl diphosphate synthase component 1</fullName>
    </submittedName>
</protein>
<evidence type="ECO:0000313" key="1">
    <source>
        <dbReference type="EMBL" id="MEW9500215.1"/>
    </source>
</evidence>
<sequence length="267" mass="30816">MKINDNNRWIEDTLQHIKDQIHHSYLHQSIGAPIIDEDRLSLLIFPFQINGSYTELDRSYVTSATLIQTALDTHELVSKEQKDLLRVRQLTVLAGDYYSGLYYRILAKIPDVALIRCIAHAIQEINEHKIELTLRSFSSKEDFIYSLMKIESAIITQLFKHQGFKQFITLAEDVLVLNRLVREKECYLKNEPAILFAFLNNELPLNASSQVREQQLWRSYQGLVDQKKEQIVHKLSKLSIPLETLSGSISSVLQSSSERPKIYAEEG</sequence>
<dbReference type="Gene3D" id="1.20.120.1450">
    <property type="match status" value="1"/>
</dbReference>
<gene>
    <name evidence="1" type="ORF">AB1471_00195</name>
</gene>
<reference evidence="1 2" key="1">
    <citation type="journal article" date="1979" name="Int. J. Syst. Evol. Microbiol.">
        <title>Bacillus globisporus subsp. marinus subsp. nov.</title>
        <authorList>
            <person name="Liu H."/>
        </authorList>
    </citation>
    <scope>NUCLEOTIDE SEQUENCE [LARGE SCALE GENOMIC DNA]</scope>
    <source>
        <strain evidence="1 2">DSM 1297</strain>
    </source>
</reference>
<comment type="caution">
    <text evidence="1">The sequence shown here is derived from an EMBL/GenBank/DDBJ whole genome shotgun (WGS) entry which is preliminary data.</text>
</comment>
<dbReference type="InterPro" id="IPR009920">
    <property type="entry name" value="HEPPP_synth_su1"/>
</dbReference>
<organism evidence="1 2">
    <name type="scientific">Jeotgalibacillus marinus</name>
    <dbReference type="NCBI Taxonomy" id="86667"/>
    <lineage>
        <taxon>Bacteria</taxon>
        <taxon>Bacillati</taxon>
        <taxon>Bacillota</taxon>
        <taxon>Bacilli</taxon>
        <taxon>Bacillales</taxon>
        <taxon>Caryophanaceae</taxon>
        <taxon>Jeotgalibacillus</taxon>
    </lineage>
</organism>
<dbReference type="EMBL" id="JBFMIA010000001">
    <property type="protein sequence ID" value="MEW9500215.1"/>
    <property type="molecule type" value="Genomic_DNA"/>
</dbReference>
<dbReference type="RefSeq" id="WP_367777500.1">
    <property type="nucleotide sequence ID" value="NZ_JBFMIA010000001.1"/>
</dbReference>
<proteinExistence type="predicted"/>
<accession>A0ABV3PYV1</accession>
<dbReference type="Proteomes" id="UP001556040">
    <property type="component" value="Unassembled WGS sequence"/>
</dbReference>
<dbReference type="Pfam" id="PF07307">
    <property type="entry name" value="HEPPP_synt_1"/>
    <property type="match status" value="1"/>
</dbReference>
<evidence type="ECO:0000313" key="2">
    <source>
        <dbReference type="Proteomes" id="UP001556040"/>
    </source>
</evidence>
<keyword evidence="2" id="KW-1185">Reference proteome</keyword>
<name>A0ABV3PYV1_9BACL</name>